<protein>
    <submittedName>
        <fullName evidence="1">Uncharacterized protein</fullName>
    </submittedName>
</protein>
<accession>A0ACB8T684</accession>
<reference evidence="1" key="1">
    <citation type="submission" date="2021-03" db="EMBL/GenBank/DDBJ databases">
        <authorList>
            <consortium name="DOE Joint Genome Institute"/>
            <person name="Ahrendt S."/>
            <person name="Looney B.P."/>
            <person name="Miyauchi S."/>
            <person name="Morin E."/>
            <person name="Drula E."/>
            <person name="Courty P.E."/>
            <person name="Chicoki N."/>
            <person name="Fauchery L."/>
            <person name="Kohler A."/>
            <person name="Kuo A."/>
            <person name="Labutti K."/>
            <person name="Pangilinan J."/>
            <person name="Lipzen A."/>
            <person name="Riley R."/>
            <person name="Andreopoulos W."/>
            <person name="He G."/>
            <person name="Johnson J."/>
            <person name="Barry K.W."/>
            <person name="Grigoriev I.V."/>
            <person name="Nagy L."/>
            <person name="Hibbett D."/>
            <person name="Henrissat B."/>
            <person name="Matheny P.B."/>
            <person name="Labbe J."/>
            <person name="Martin F."/>
        </authorList>
    </citation>
    <scope>NUCLEOTIDE SEQUENCE</scope>
    <source>
        <strain evidence="1">HHB10654</strain>
    </source>
</reference>
<comment type="caution">
    <text evidence="1">The sequence shown here is derived from an EMBL/GenBank/DDBJ whole genome shotgun (WGS) entry which is preliminary data.</text>
</comment>
<evidence type="ECO:0000313" key="1">
    <source>
        <dbReference type="EMBL" id="KAI0063942.1"/>
    </source>
</evidence>
<evidence type="ECO:0000313" key="2">
    <source>
        <dbReference type="Proteomes" id="UP000814140"/>
    </source>
</evidence>
<dbReference type="Proteomes" id="UP000814140">
    <property type="component" value="Unassembled WGS sequence"/>
</dbReference>
<proteinExistence type="predicted"/>
<keyword evidence="2" id="KW-1185">Reference proteome</keyword>
<dbReference type="EMBL" id="MU277201">
    <property type="protein sequence ID" value="KAI0063942.1"/>
    <property type="molecule type" value="Genomic_DNA"/>
</dbReference>
<organism evidence="1 2">
    <name type="scientific">Artomyces pyxidatus</name>
    <dbReference type="NCBI Taxonomy" id="48021"/>
    <lineage>
        <taxon>Eukaryota</taxon>
        <taxon>Fungi</taxon>
        <taxon>Dikarya</taxon>
        <taxon>Basidiomycota</taxon>
        <taxon>Agaricomycotina</taxon>
        <taxon>Agaricomycetes</taxon>
        <taxon>Russulales</taxon>
        <taxon>Auriscalpiaceae</taxon>
        <taxon>Artomyces</taxon>
    </lineage>
</organism>
<gene>
    <name evidence="1" type="ORF">BV25DRAFT_375123</name>
</gene>
<name>A0ACB8T684_9AGAM</name>
<reference evidence="1" key="2">
    <citation type="journal article" date="2022" name="New Phytol.">
        <title>Evolutionary transition to the ectomycorrhizal habit in the genomes of a hyperdiverse lineage of mushroom-forming fungi.</title>
        <authorList>
            <person name="Looney B."/>
            <person name="Miyauchi S."/>
            <person name="Morin E."/>
            <person name="Drula E."/>
            <person name="Courty P.E."/>
            <person name="Kohler A."/>
            <person name="Kuo A."/>
            <person name="LaButti K."/>
            <person name="Pangilinan J."/>
            <person name="Lipzen A."/>
            <person name="Riley R."/>
            <person name="Andreopoulos W."/>
            <person name="He G."/>
            <person name="Johnson J."/>
            <person name="Nolan M."/>
            <person name="Tritt A."/>
            <person name="Barry K.W."/>
            <person name="Grigoriev I.V."/>
            <person name="Nagy L.G."/>
            <person name="Hibbett D."/>
            <person name="Henrissat B."/>
            <person name="Matheny P.B."/>
            <person name="Labbe J."/>
            <person name="Martin F.M."/>
        </authorList>
    </citation>
    <scope>NUCLEOTIDE SEQUENCE</scope>
    <source>
        <strain evidence="1">HHB10654</strain>
    </source>
</reference>
<sequence length="168" mass="18371">MLRGTLASTYSPASYIPSLSEGNTDRTHSPEQRRAFCLSAAEDGGRGIPCGSPANHPREFDRSRYHRPSRFIFGGQNKHTPVFTSFKGPQGRHGASSPPASCSRGFTLQINAPTFSFSVSSNVFCSLSRSILVIPRRVYDMECEHPVPTPVGPAMSPRFQGNLDLENL</sequence>